<evidence type="ECO:0000313" key="1">
    <source>
        <dbReference type="EMBL" id="KEQ75657.1"/>
    </source>
</evidence>
<organism evidence="1 2">
    <name type="scientific">Aureobasidium namibiae CBS 147.97</name>
    <dbReference type="NCBI Taxonomy" id="1043004"/>
    <lineage>
        <taxon>Eukaryota</taxon>
        <taxon>Fungi</taxon>
        <taxon>Dikarya</taxon>
        <taxon>Ascomycota</taxon>
        <taxon>Pezizomycotina</taxon>
        <taxon>Dothideomycetes</taxon>
        <taxon>Dothideomycetidae</taxon>
        <taxon>Dothideales</taxon>
        <taxon>Saccotheciaceae</taxon>
        <taxon>Aureobasidium</taxon>
    </lineage>
</organism>
<dbReference type="AlphaFoldDB" id="A0A074X0W5"/>
<dbReference type="RefSeq" id="XP_013429373.1">
    <property type="nucleotide sequence ID" value="XM_013573919.1"/>
</dbReference>
<evidence type="ECO:0008006" key="3">
    <source>
        <dbReference type="Google" id="ProtNLM"/>
    </source>
</evidence>
<feature type="non-terminal residue" evidence="1">
    <location>
        <position position="1"/>
    </location>
</feature>
<keyword evidence="2" id="KW-1185">Reference proteome</keyword>
<reference evidence="1 2" key="1">
    <citation type="journal article" date="2014" name="BMC Genomics">
        <title>Genome sequencing of four Aureobasidium pullulans varieties: biotechnological potential, stress tolerance, and description of new species.</title>
        <authorList>
            <person name="Gostin Ar C."/>
            <person name="Ohm R.A."/>
            <person name="Kogej T."/>
            <person name="Sonjak S."/>
            <person name="Turk M."/>
            <person name="Zajc J."/>
            <person name="Zalar P."/>
            <person name="Grube M."/>
            <person name="Sun H."/>
            <person name="Han J."/>
            <person name="Sharma A."/>
            <person name="Chiniquy J."/>
            <person name="Ngan C.Y."/>
            <person name="Lipzen A."/>
            <person name="Barry K."/>
            <person name="Grigoriev I.V."/>
            <person name="Gunde-Cimerman N."/>
        </authorList>
    </citation>
    <scope>NUCLEOTIDE SEQUENCE [LARGE SCALE GENOMIC DNA]</scope>
    <source>
        <strain evidence="1 2">CBS 147.97</strain>
    </source>
</reference>
<dbReference type="PANTHER" id="PTHR36182">
    <property type="entry name" value="PROTEIN, PUTATIVE (AFU_ORTHOLOGUE AFUA_6G10930)-RELATED"/>
    <property type="match status" value="1"/>
</dbReference>
<accession>A0A074X0W5</accession>
<protein>
    <recommendedName>
        <fullName evidence="3">Endoglucanase</fullName>
    </recommendedName>
</protein>
<sequence>IAKSNAHVIMNTPTPYGFSTLQTSPLNGQGYNFPCQSGSRANAFDGTGVSNPMKVGQDNDLKFTGSATHGGGSCQLSVTYDYPPPADKSKWKVIHSYIGSCPVTAQGNIAQFQIPEGMKNGNATLAWTWFNKIGNREMYMNCAPISISGGSDDDTFYNNLPELFVANIPGQCKFDDGSFVVGFPDPGKFVTYGEAVTPGDHGCV</sequence>
<gene>
    <name evidence="1" type="ORF">M436DRAFT_12732</name>
</gene>
<name>A0A074X0W5_9PEZI</name>
<dbReference type="Proteomes" id="UP000027730">
    <property type="component" value="Unassembled WGS sequence"/>
</dbReference>
<feature type="non-terminal residue" evidence="1">
    <location>
        <position position="204"/>
    </location>
</feature>
<dbReference type="HOGENOM" id="CLU_032571_2_3_1"/>
<dbReference type="EMBL" id="KL584705">
    <property type="protein sequence ID" value="KEQ75657.1"/>
    <property type="molecule type" value="Genomic_DNA"/>
</dbReference>
<evidence type="ECO:0000313" key="2">
    <source>
        <dbReference type="Proteomes" id="UP000027730"/>
    </source>
</evidence>
<proteinExistence type="predicted"/>
<dbReference type="Gene3D" id="2.70.50.70">
    <property type="match status" value="1"/>
</dbReference>
<dbReference type="PANTHER" id="PTHR36182:SF2">
    <property type="entry name" value="LYTIC POLYSACCHARIDE MONOOXYGENASE"/>
    <property type="match status" value="1"/>
</dbReference>
<dbReference type="OrthoDB" id="2342176at2759"/>
<dbReference type="GeneID" id="25407737"/>